<feature type="region of interest" description="Disordered" evidence="1">
    <location>
        <begin position="29"/>
        <end position="64"/>
    </location>
</feature>
<accession>A0A9Q5N7L8</accession>
<dbReference type="AlphaFoldDB" id="A0A9Q5N7L8"/>
<protein>
    <submittedName>
        <fullName evidence="2">DHH phosphoesterase</fullName>
    </submittedName>
</protein>
<evidence type="ECO:0000313" key="2">
    <source>
        <dbReference type="EMBL" id="OCB89955.1"/>
    </source>
</evidence>
<dbReference type="EMBL" id="LNZH02000144">
    <property type="protein sequence ID" value="OCB89955.1"/>
    <property type="molecule type" value="Genomic_DNA"/>
</dbReference>
<sequence>MLSPDKLHPFIYKAHLRSSGYFRFMSTKRKSASATPSASKKRKASSDPKEPNVSSPYFSTWPAPRDHMEDARAFIRECTGGKHTTLLVPDKDADGLSSGKIMHHTLTALGLPRDRILVHMLAKSSSVFQDSEREKMEAYGATRIIVMDQGSRGGPPLVSPITKTGDAVRTLIIDHHESDAFPEGAVAVSACRSPPIVTSSLLTYLLCLPLHPSVRDACAFPSLLGVFGDLGPSAVDWNEPPWPTHLGDVVKKVTKKALSDAVSMMNAPRRTAEYQVYDAWEAILKANTPQEISSNPVFLTARARVNAEVERCTHVAPKFSKDGRVALLCVHSEYQVHPLIATRWAGHLRARNLKLVMVANDGYHPSGKHTNFSCRIVSHLRKLPEAERPNLIEILLEYARKVPDKGFLERTGGDFAKGHKEATGGIILTVSLVFDPENITEGGVTKGDLQSDFEMFVKTMEIGVRPDPSGSPKRIPKKGTEYQKTKLTAFFAPSQQ</sequence>
<dbReference type="SUPFAM" id="SSF64182">
    <property type="entry name" value="DHH phosphoesterases"/>
    <property type="match status" value="1"/>
</dbReference>
<name>A0A9Q5N7L8_SANBA</name>
<keyword evidence="3" id="KW-1185">Reference proteome</keyword>
<evidence type="ECO:0000313" key="3">
    <source>
        <dbReference type="Proteomes" id="UP000757232"/>
    </source>
</evidence>
<proteinExistence type="predicted"/>
<dbReference type="PANTHER" id="PTHR30255">
    <property type="entry name" value="SINGLE-STRANDED-DNA-SPECIFIC EXONUCLEASE RECJ"/>
    <property type="match status" value="1"/>
</dbReference>
<dbReference type="OrthoDB" id="284473at2759"/>
<evidence type="ECO:0000256" key="1">
    <source>
        <dbReference type="SAM" id="MobiDB-lite"/>
    </source>
</evidence>
<dbReference type="Proteomes" id="UP000757232">
    <property type="component" value="Unassembled WGS sequence"/>
</dbReference>
<reference evidence="2" key="1">
    <citation type="submission" date="2016-06" db="EMBL/GenBank/DDBJ databases">
        <title>Draft Genome sequence of the fungus Inonotus baumii.</title>
        <authorList>
            <person name="Zhu H."/>
            <person name="Lin W."/>
        </authorList>
    </citation>
    <scope>NUCLEOTIDE SEQUENCE</scope>
    <source>
        <strain evidence="2">821</strain>
    </source>
</reference>
<dbReference type="InterPro" id="IPR038763">
    <property type="entry name" value="DHH_sf"/>
</dbReference>
<dbReference type="PANTHER" id="PTHR30255:SF2">
    <property type="entry name" value="SINGLE-STRANDED-DNA-SPECIFIC EXONUCLEASE RECJ"/>
    <property type="match status" value="1"/>
</dbReference>
<comment type="caution">
    <text evidence="2">The sequence shown here is derived from an EMBL/GenBank/DDBJ whole genome shotgun (WGS) entry which is preliminary data.</text>
</comment>
<organism evidence="2 3">
    <name type="scientific">Sanghuangporus baumii</name>
    <name type="common">Phellinus baumii</name>
    <dbReference type="NCBI Taxonomy" id="108892"/>
    <lineage>
        <taxon>Eukaryota</taxon>
        <taxon>Fungi</taxon>
        <taxon>Dikarya</taxon>
        <taxon>Basidiomycota</taxon>
        <taxon>Agaricomycotina</taxon>
        <taxon>Agaricomycetes</taxon>
        <taxon>Hymenochaetales</taxon>
        <taxon>Hymenochaetaceae</taxon>
        <taxon>Sanghuangporus</taxon>
    </lineage>
</organism>
<dbReference type="Gene3D" id="3.90.1640.30">
    <property type="match status" value="1"/>
</dbReference>
<dbReference type="InterPro" id="IPR051673">
    <property type="entry name" value="SSDNA_exonuclease_RecJ"/>
</dbReference>
<gene>
    <name evidence="2" type="ORF">A7U60_g2809</name>
</gene>